<proteinExistence type="predicted"/>
<gene>
    <name evidence="2" type="primary">bla</name>
    <name evidence="2" type="ORF">SK3146_02646</name>
</gene>
<organism evidence="2 3">
    <name type="scientific">Paenibacillus konkukensis</name>
    <dbReference type="NCBI Taxonomy" id="2020716"/>
    <lineage>
        <taxon>Bacteria</taxon>
        <taxon>Bacillati</taxon>
        <taxon>Bacillota</taxon>
        <taxon>Bacilli</taxon>
        <taxon>Bacillales</taxon>
        <taxon>Paenibacillaceae</taxon>
        <taxon>Paenibacillus</taxon>
    </lineage>
</organism>
<dbReference type="SUPFAM" id="SSF56601">
    <property type="entry name" value="beta-lactamase/transpeptidase-like"/>
    <property type="match status" value="1"/>
</dbReference>
<dbReference type="EMBL" id="CP027059">
    <property type="protein sequence ID" value="UQZ83459.1"/>
    <property type="molecule type" value="Genomic_DNA"/>
</dbReference>
<dbReference type="GO" id="GO:0008800">
    <property type="term" value="F:beta-lactamase activity"/>
    <property type="evidence" value="ECO:0007669"/>
    <property type="project" value="UniProtKB-EC"/>
</dbReference>
<feature type="domain" description="Penicillin-binding protein transpeptidase" evidence="1">
    <location>
        <begin position="51"/>
        <end position="250"/>
    </location>
</feature>
<dbReference type="EC" id="3.5.2.6" evidence="2"/>
<sequence>MLQVKKASRLSIFIAIFAMVLCLFAYSPGADAKSRFHQLELEDIFHNTQGTVVLKNLKTNQVYEYNPERSKERFTPESSYKVANALIGLEVKEVADEYEVKRWDGIVREFPGWNRDHSLASAMRESAIWFYQAMARDIGQERMQDYVNRIGYGNRDISGGIDTFWLDSSLKISAEEQAEFIEKLVEEKLPFQKKTMKTVKRIMIDNEQDAYTVHGKTGTRLSDMGLGWYVGYIETDKDIWVFATNVAGSGSTAKQLTLDTLKKMKIVKE</sequence>
<accession>A0ABY4RPY2</accession>
<dbReference type="Gene3D" id="3.40.710.10">
    <property type="entry name" value="DD-peptidase/beta-lactamase superfamily"/>
    <property type="match status" value="1"/>
</dbReference>
<keyword evidence="2" id="KW-0378">Hydrolase</keyword>
<evidence type="ECO:0000313" key="3">
    <source>
        <dbReference type="Proteomes" id="UP001057134"/>
    </source>
</evidence>
<dbReference type="RefSeq" id="WP_249865473.1">
    <property type="nucleotide sequence ID" value="NZ_CP027059.1"/>
</dbReference>
<evidence type="ECO:0000313" key="2">
    <source>
        <dbReference type="EMBL" id="UQZ83459.1"/>
    </source>
</evidence>
<dbReference type="Pfam" id="PF00905">
    <property type="entry name" value="Transpeptidase"/>
    <property type="match status" value="1"/>
</dbReference>
<keyword evidence="3" id="KW-1185">Reference proteome</keyword>
<dbReference type="NCBIfam" id="NF012161">
    <property type="entry name" value="bla_class_D_main"/>
    <property type="match status" value="1"/>
</dbReference>
<evidence type="ECO:0000259" key="1">
    <source>
        <dbReference type="Pfam" id="PF00905"/>
    </source>
</evidence>
<dbReference type="Proteomes" id="UP001057134">
    <property type="component" value="Chromosome"/>
</dbReference>
<reference evidence="2" key="2">
    <citation type="journal article" date="2021" name="J Anim Sci Technol">
        <title>Complete genome sequence of Paenibacillus konkukensis sp. nov. SK3146 as a potential probiotic strain.</title>
        <authorList>
            <person name="Jung H.I."/>
            <person name="Park S."/>
            <person name="Niu K.M."/>
            <person name="Lee S.W."/>
            <person name="Kothari D."/>
            <person name="Yi K.J."/>
            <person name="Kim S.K."/>
        </authorList>
    </citation>
    <scope>NUCLEOTIDE SEQUENCE</scope>
    <source>
        <strain evidence="2">SK3146</strain>
    </source>
</reference>
<name>A0ABY4RPY2_9BACL</name>
<reference evidence="2" key="1">
    <citation type="submission" date="2018-02" db="EMBL/GenBank/DDBJ databases">
        <authorList>
            <person name="Kim S.-K."/>
            <person name="Jung H.-I."/>
            <person name="Lee S.-W."/>
        </authorList>
    </citation>
    <scope>NUCLEOTIDE SEQUENCE</scope>
    <source>
        <strain evidence="2">SK3146</strain>
    </source>
</reference>
<dbReference type="InterPro" id="IPR012338">
    <property type="entry name" value="Beta-lactam/transpept-like"/>
</dbReference>
<dbReference type="InterPro" id="IPR001460">
    <property type="entry name" value="PCN-bd_Tpept"/>
</dbReference>
<protein>
    <submittedName>
        <fullName evidence="2">Beta-lactamase OXA-10</fullName>
        <ecNumber evidence="2">3.5.2.6</ecNumber>
    </submittedName>
</protein>